<evidence type="ECO:0000313" key="1">
    <source>
        <dbReference type="EMBL" id="QWF72000.1"/>
    </source>
</evidence>
<dbReference type="Proteomes" id="UP000676649">
    <property type="component" value="Chromosome"/>
</dbReference>
<keyword evidence="2" id="KW-1185">Reference proteome</keyword>
<gene>
    <name evidence="1" type="ORF">KEF85_05965</name>
</gene>
<dbReference type="EMBL" id="CP073754">
    <property type="protein sequence ID" value="QWF72000.1"/>
    <property type="molecule type" value="Genomic_DNA"/>
</dbReference>
<reference evidence="1" key="1">
    <citation type="submission" date="2021-04" db="EMBL/GenBank/DDBJ databases">
        <title>Draft genome sequence data of methanotrophic Methylovulum sp. strain S1L and Methylomonas sp. strain S2AM isolated from boreal lake water columns.</title>
        <authorList>
            <person name="Rissanen A.J."/>
            <person name="Mangayil R."/>
            <person name="Svenning M.M."/>
            <person name="Khanongnuch R."/>
        </authorList>
    </citation>
    <scope>NUCLEOTIDE SEQUENCE</scope>
    <source>
        <strain evidence="1">S2AM</strain>
    </source>
</reference>
<evidence type="ECO:0000313" key="2">
    <source>
        <dbReference type="Proteomes" id="UP000676649"/>
    </source>
</evidence>
<accession>A0A975MQM0</accession>
<protein>
    <submittedName>
        <fullName evidence="1">Uncharacterized protein</fullName>
    </submittedName>
</protein>
<dbReference type="AlphaFoldDB" id="A0A975MQM0"/>
<sequence length="266" mass="30578">MANNILFVFEGEKTEQIIANGFLKFYPLGSKTTILTAYCAEIYQLWREVSQDEDVDLFAIIKKRIANSDRSINVESYQLLKDIGSESVSEIYLFFDYDGHAQSSRNNGHDEDITQMLTHFNVETGNGKLYISYPMVEALKHIQRTVDFNKMIVNAKTKIACNVQGVNYKNLVASQTDFQDITRYSKNDWSYLILTHVVKANYLFNKNSQLPESHFHVLAMTQALIFQKQLSEYILSSGKVAVLSGIPFFLIEYFGEPIWRELTESD</sequence>
<proteinExistence type="predicted"/>
<dbReference type="KEGG" id="mpad:KEF85_05965"/>
<name>A0A975MQM0_9GAMM</name>
<organism evidence="1 2">
    <name type="scientific">Methylomonas paludis</name>
    <dbReference type="NCBI Taxonomy" id="1173101"/>
    <lineage>
        <taxon>Bacteria</taxon>
        <taxon>Pseudomonadati</taxon>
        <taxon>Pseudomonadota</taxon>
        <taxon>Gammaproteobacteria</taxon>
        <taxon>Methylococcales</taxon>
        <taxon>Methylococcaceae</taxon>
        <taxon>Methylomonas</taxon>
    </lineage>
</organism>
<dbReference type="RefSeq" id="WP_215583992.1">
    <property type="nucleotide sequence ID" value="NZ_CP073754.1"/>
</dbReference>